<keyword evidence="4 7" id="KW-1133">Transmembrane helix</keyword>
<keyword evidence="10" id="KW-1185">Reference proteome</keyword>
<keyword evidence="2 7" id="KW-0132">Cell division</keyword>
<evidence type="ECO:0000256" key="8">
    <source>
        <dbReference type="NCBIfam" id="TIGR02209"/>
    </source>
</evidence>
<dbReference type="OrthoDB" id="2989137at2"/>
<comment type="function">
    <text evidence="7">Essential cell division protein.</text>
</comment>
<dbReference type="AlphaFoldDB" id="A0A562QGA0"/>
<evidence type="ECO:0000256" key="4">
    <source>
        <dbReference type="ARBA" id="ARBA00022989"/>
    </source>
</evidence>
<sequence length="117" mass="13319">MSMVARKMQEQEQRQVQTKKRIHRVRMQMTLGEKAIIAMMAVMSFIILSIVVHNYVSIYSTNQEVYQLEAAIGEQVQQNAGLSLQVLELSAPDRILDLATEELGMVLDDNKVKIVQN</sequence>
<dbReference type="EMBL" id="VLKZ01000006">
    <property type="protein sequence ID" value="TWI55782.1"/>
    <property type="molecule type" value="Genomic_DNA"/>
</dbReference>
<evidence type="ECO:0000256" key="2">
    <source>
        <dbReference type="ARBA" id="ARBA00022618"/>
    </source>
</evidence>
<comment type="caution">
    <text evidence="9">The sequence shown here is derived from an EMBL/GenBank/DDBJ whole genome shotgun (WGS) entry which is preliminary data.</text>
</comment>
<dbReference type="GO" id="GO:0043093">
    <property type="term" value="P:FtsZ-dependent cytokinesis"/>
    <property type="evidence" value="ECO:0007669"/>
    <property type="project" value="UniProtKB-UniRule"/>
</dbReference>
<evidence type="ECO:0000256" key="5">
    <source>
        <dbReference type="ARBA" id="ARBA00023136"/>
    </source>
</evidence>
<evidence type="ECO:0000256" key="1">
    <source>
        <dbReference type="ARBA" id="ARBA00022475"/>
    </source>
</evidence>
<evidence type="ECO:0000313" key="9">
    <source>
        <dbReference type="EMBL" id="TWI55782.1"/>
    </source>
</evidence>
<comment type="similarity">
    <text evidence="7">Belongs to the FtsL family.</text>
</comment>
<dbReference type="InterPro" id="IPR007060">
    <property type="entry name" value="FtsL/DivIC"/>
</dbReference>
<evidence type="ECO:0000313" key="10">
    <source>
        <dbReference type="Proteomes" id="UP000315711"/>
    </source>
</evidence>
<dbReference type="Pfam" id="PF04977">
    <property type="entry name" value="DivIC"/>
    <property type="match status" value="1"/>
</dbReference>
<comment type="subcellular location">
    <subcellularLocation>
        <location evidence="7">Cell membrane</location>
        <topology evidence="7">Single-pass type II membrane protein</topology>
    </subcellularLocation>
    <text evidence="7">Localizes to the division septum where it forms a ring structure.</text>
</comment>
<protein>
    <recommendedName>
        <fullName evidence="7 8">Cell division protein FtsL</fullName>
    </recommendedName>
</protein>
<keyword evidence="5 7" id="KW-0472">Membrane</keyword>
<accession>A0A562QGA0</accession>
<name>A0A562QGA0_9BACI</name>
<reference evidence="9 10" key="1">
    <citation type="journal article" date="2015" name="Stand. Genomic Sci.">
        <title>Genomic Encyclopedia of Bacterial and Archaeal Type Strains, Phase III: the genomes of soil and plant-associated and newly described type strains.</title>
        <authorList>
            <person name="Whitman W.B."/>
            <person name="Woyke T."/>
            <person name="Klenk H.P."/>
            <person name="Zhou Y."/>
            <person name="Lilburn T.G."/>
            <person name="Beck B.J."/>
            <person name="De Vos P."/>
            <person name="Vandamme P."/>
            <person name="Eisen J.A."/>
            <person name="Garrity G."/>
            <person name="Hugenholtz P."/>
            <person name="Kyrpides N.C."/>
        </authorList>
    </citation>
    <scope>NUCLEOTIDE SEQUENCE [LARGE SCALE GENOMIC DNA]</scope>
    <source>
        <strain evidence="9 10">CGMCC 1.10116</strain>
    </source>
</reference>
<evidence type="ECO:0000256" key="6">
    <source>
        <dbReference type="ARBA" id="ARBA00023306"/>
    </source>
</evidence>
<evidence type="ECO:0000256" key="3">
    <source>
        <dbReference type="ARBA" id="ARBA00022692"/>
    </source>
</evidence>
<keyword evidence="1 7" id="KW-1003">Cell membrane</keyword>
<dbReference type="GO" id="GO:0005886">
    <property type="term" value="C:plasma membrane"/>
    <property type="evidence" value="ECO:0007669"/>
    <property type="project" value="UniProtKB-SubCell"/>
</dbReference>
<feature type="transmembrane region" description="Helical" evidence="7">
    <location>
        <begin position="35"/>
        <end position="56"/>
    </location>
</feature>
<dbReference type="Proteomes" id="UP000315711">
    <property type="component" value="Unassembled WGS sequence"/>
</dbReference>
<evidence type="ECO:0000256" key="7">
    <source>
        <dbReference type="HAMAP-Rule" id="MF_00910"/>
    </source>
</evidence>
<keyword evidence="6 7" id="KW-0131">Cell cycle</keyword>
<dbReference type="HAMAP" id="MF_00910">
    <property type="entry name" value="FtsL"/>
    <property type="match status" value="1"/>
</dbReference>
<proteinExistence type="inferred from homology"/>
<dbReference type="NCBIfam" id="TIGR02209">
    <property type="entry name" value="ftsL_broad"/>
    <property type="match status" value="1"/>
</dbReference>
<dbReference type="GO" id="GO:0032153">
    <property type="term" value="C:cell division site"/>
    <property type="evidence" value="ECO:0007669"/>
    <property type="project" value="UniProtKB-UniRule"/>
</dbReference>
<dbReference type="InterPro" id="IPR011922">
    <property type="entry name" value="Cell_div_FtsL"/>
</dbReference>
<gene>
    <name evidence="7" type="primary">ftsL</name>
    <name evidence="9" type="ORF">IQ10_02341</name>
</gene>
<organism evidence="9 10">
    <name type="scientific">Halalkalibacter nanhaiisediminis</name>
    <dbReference type="NCBI Taxonomy" id="688079"/>
    <lineage>
        <taxon>Bacteria</taxon>
        <taxon>Bacillati</taxon>
        <taxon>Bacillota</taxon>
        <taxon>Bacilli</taxon>
        <taxon>Bacillales</taxon>
        <taxon>Bacillaceae</taxon>
        <taxon>Halalkalibacter</taxon>
    </lineage>
</organism>
<dbReference type="RefSeq" id="WP_144450646.1">
    <property type="nucleotide sequence ID" value="NZ_VLKZ01000006.1"/>
</dbReference>
<keyword evidence="3 7" id="KW-0812">Transmembrane</keyword>